<dbReference type="OrthoDB" id="5123391at2"/>
<accession>U1MYA2</accession>
<evidence type="ECO:0000313" key="3">
    <source>
        <dbReference type="Proteomes" id="UP000016462"/>
    </source>
</evidence>
<comment type="caution">
    <text evidence="2">The sequence shown here is derived from an EMBL/GenBank/DDBJ whole genome shotgun (WGS) entry which is preliminary data.</text>
</comment>
<evidence type="ECO:0000256" key="1">
    <source>
        <dbReference type="SAM" id="SignalP"/>
    </source>
</evidence>
<evidence type="ECO:0000313" key="2">
    <source>
        <dbReference type="EMBL" id="ERG65530.1"/>
    </source>
</evidence>
<dbReference type="RefSeq" id="WP_021009313.1">
    <property type="nucleotide sequence ID" value="NZ_ASHR01000003.1"/>
</dbReference>
<protein>
    <recommendedName>
        <fullName evidence="4">PASTA domain-containing protein</fullName>
    </recommendedName>
</protein>
<reference evidence="2 3" key="1">
    <citation type="journal article" date="2013" name="Genome Announc.">
        <title>First draft genome sequence from a member of the genus agrococcus, isolated from modern microbialites.</title>
        <authorList>
            <person name="White R.A.III."/>
            <person name="Grassa C.J."/>
            <person name="Suttle C.A."/>
        </authorList>
    </citation>
    <scope>NUCLEOTIDE SEQUENCE [LARGE SCALE GENOMIC DNA]</scope>
    <source>
        <strain evidence="2 3">RW1</strain>
    </source>
</reference>
<sequence>MRLRLALPVTIAASLATAGCASSGQGAASESAVGYAARPDASTSSSAQGPSAVVAQAIEAVREASPEALNAGEPGVPLESGASLDDVLRLGAVAVWIEEPTMFAVSVPAAQDCWPSAGEPVASGDSALVVAFLQGDACATPTAARTYRLEVPEEVDADAGLDLAVVGLGEEFALRLPAS</sequence>
<keyword evidence="3" id="KW-1185">Reference proteome</keyword>
<organism evidence="2 3">
    <name type="scientific">Agrococcus pavilionensis RW1</name>
    <dbReference type="NCBI Taxonomy" id="1330458"/>
    <lineage>
        <taxon>Bacteria</taxon>
        <taxon>Bacillati</taxon>
        <taxon>Actinomycetota</taxon>
        <taxon>Actinomycetes</taxon>
        <taxon>Micrococcales</taxon>
        <taxon>Microbacteriaceae</taxon>
        <taxon>Agrococcus</taxon>
    </lineage>
</organism>
<dbReference type="PROSITE" id="PS51257">
    <property type="entry name" value="PROKAR_LIPOPROTEIN"/>
    <property type="match status" value="1"/>
</dbReference>
<name>U1MYA2_9MICO</name>
<dbReference type="AlphaFoldDB" id="U1MYA2"/>
<feature type="chain" id="PRO_5039009492" description="PASTA domain-containing protein" evidence="1">
    <location>
        <begin position="19"/>
        <end position="179"/>
    </location>
</feature>
<evidence type="ECO:0008006" key="4">
    <source>
        <dbReference type="Google" id="ProtNLM"/>
    </source>
</evidence>
<gene>
    <name evidence="2" type="ORF">L332_13915</name>
</gene>
<dbReference type="Proteomes" id="UP000016462">
    <property type="component" value="Unassembled WGS sequence"/>
</dbReference>
<keyword evidence="1" id="KW-0732">Signal</keyword>
<feature type="signal peptide" evidence="1">
    <location>
        <begin position="1"/>
        <end position="18"/>
    </location>
</feature>
<dbReference type="EMBL" id="ASHR01000003">
    <property type="protein sequence ID" value="ERG65530.1"/>
    <property type="molecule type" value="Genomic_DNA"/>
</dbReference>
<proteinExistence type="predicted"/>